<dbReference type="SMART" id="SM00382">
    <property type="entry name" value="AAA"/>
    <property type="match status" value="1"/>
</dbReference>
<feature type="compositionally biased region" description="Basic residues" evidence="4">
    <location>
        <begin position="173"/>
        <end position="185"/>
    </location>
</feature>
<evidence type="ECO:0000259" key="5">
    <source>
        <dbReference type="PROSITE" id="PS50893"/>
    </source>
</evidence>
<dbReference type="SUPFAM" id="SSF52540">
    <property type="entry name" value="P-loop containing nucleoside triphosphate hydrolases"/>
    <property type="match status" value="1"/>
</dbReference>
<dbReference type="PROSITE" id="PS00211">
    <property type="entry name" value="ABC_TRANSPORTER_1"/>
    <property type="match status" value="1"/>
</dbReference>
<feature type="compositionally biased region" description="Gly residues" evidence="4">
    <location>
        <begin position="133"/>
        <end position="150"/>
    </location>
</feature>
<protein>
    <submittedName>
        <fullName evidence="6">ABC transporter ATP-binding protein</fullName>
    </submittedName>
</protein>
<feature type="compositionally biased region" description="Low complexity" evidence="4">
    <location>
        <begin position="42"/>
        <end position="58"/>
    </location>
</feature>
<feature type="compositionally biased region" description="Basic and acidic residues" evidence="4">
    <location>
        <begin position="162"/>
        <end position="172"/>
    </location>
</feature>
<dbReference type="Gene3D" id="3.40.50.300">
    <property type="entry name" value="P-loop containing nucleotide triphosphate hydrolases"/>
    <property type="match status" value="1"/>
</dbReference>
<evidence type="ECO:0000313" key="6">
    <source>
        <dbReference type="EMBL" id="QXJ26366.1"/>
    </source>
</evidence>
<dbReference type="InterPro" id="IPR003439">
    <property type="entry name" value="ABC_transporter-like_ATP-bd"/>
</dbReference>
<accession>A0ABX8R765</accession>
<dbReference type="PROSITE" id="PS50893">
    <property type="entry name" value="ABC_TRANSPORTER_2"/>
    <property type="match status" value="1"/>
</dbReference>
<sequence>MAGRPGPGADGRRRSGAGRVPGRGRAGAGGEGAGGQAGGEGAARPAGGRDAAGRACRSGRGEAGPRARGGEGLGGTARGQGRRGDGRRGRRCRGEHRDGAGQEDHRGRRHRARQGRDGTAGRGARDRRAGERAAGGGAVGAGRGAAGVAGGRVRRRGPGGGEEARPGADRGVRGRARRGLRRRAARGHEGRGAGPVKGIGRDVPASAIVELAGVTKEHAGGVAALRGVDLVIRAGEMAAVVGPSGSGKSTLLHMIGTLDRPTAGSVRVAGHEVGGLSDRELSALRARHLGFVFQQFHLAAGVTALDNVADGLLYGGARLGERRERARAALERVGLGRRAGHRPHQLSGGEQQRVAVARAVVGEPDLLLADEPTGNLDTAAGAEVLALLGGLNAAGTTVVVVTHDREVAAGVPRRVGVRDGLVVADERAGAGAR</sequence>
<keyword evidence="3 6" id="KW-0067">ATP-binding</keyword>
<dbReference type="InterPro" id="IPR003593">
    <property type="entry name" value="AAA+_ATPase"/>
</dbReference>
<evidence type="ECO:0000256" key="2">
    <source>
        <dbReference type="ARBA" id="ARBA00022741"/>
    </source>
</evidence>
<evidence type="ECO:0000256" key="3">
    <source>
        <dbReference type="ARBA" id="ARBA00022840"/>
    </source>
</evidence>
<organism evidence="6 7">
    <name type="scientific">Actinomadura graeca</name>
    <dbReference type="NCBI Taxonomy" id="2750812"/>
    <lineage>
        <taxon>Bacteria</taxon>
        <taxon>Bacillati</taxon>
        <taxon>Actinomycetota</taxon>
        <taxon>Actinomycetes</taxon>
        <taxon>Streptosporangiales</taxon>
        <taxon>Thermomonosporaceae</taxon>
        <taxon>Actinomadura</taxon>
    </lineage>
</organism>
<dbReference type="PANTHER" id="PTHR24220">
    <property type="entry name" value="IMPORT ATP-BINDING PROTEIN"/>
    <property type="match status" value="1"/>
</dbReference>
<dbReference type="EMBL" id="CP059572">
    <property type="protein sequence ID" value="QXJ26366.1"/>
    <property type="molecule type" value="Genomic_DNA"/>
</dbReference>
<feature type="compositionally biased region" description="Basic and acidic residues" evidence="4">
    <location>
        <begin position="95"/>
        <end position="106"/>
    </location>
</feature>
<dbReference type="GO" id="GO:0005524">
    <property type="term" value="F:ATP binding"/>
    <property type="evidence" value="ECO:0007669"/>
    <property type="project" value="UniProtKB-KW"/>
</dbReference>
<feature type="region of interest" description="Disordered" evidence="4">
    <location>
        <begin position="1"/>
        <end position="198"/>
    </location>
</feature>
<dbReference type="InterPro" id="IPR017871">
    <property type="entry name" value="ABC_transporter-like_CS"/>
</dbReference>
<gene>
    <name evidence="6" type="ORF">AGRA3207_001293</name>
</gene>
<feature type="compositionally biased region" description="Gly residues" evidence="4">
    <location>
        <begin position="19"/>
        <end position="41"/>
    </location>
</feature>
<keyword evidence="2" id="KW-0547">Nucleotide-binding</keyword>
<proteinExistence type="predicted"/>
<reference evidence="6" key="1">
    <citation type="submission" date="2020-07" db="EMBL/GenBank/DDBJ databases">
        <authorList>
            <person name="Tarantini F.S."/>
            <person name="Hong K.W."/>
            <person name="Chan K.G."/>
        </authorList>
    </citation>
    <scope>NUCLEOTIDE SEQUENCE</scope>
    <source>
        <strain evidence="6">32-07</strain>
    </source>
</reference>
<dbReference type="Pfam" id="PF00005">
    <property type="entry name" value="ABC_tran"/>
    <property type="match status" value="1"/>
</dbReference>
<dbReference type="InterPro" id="IPR015854">
    <property type="entry name" value="ABC_transpr_LolD-like"/>
</dbReference>
<dbReference type="Proteomes" id="UP001049518">
    <property type="component" value="Chromosome"/>
</dbReference>
<evidence type="ECO:0000256" key="1">
    <source>
        <dbReference type="ARBA" id="ARBA00022448"/>
    </source>
</evidence>
<keyword evidence="1" id="KW-0813">Transport</keyword>
<name>A0ABX8R765_9ACTN</name>
<feature type="domain" description="ABC transporter" evidence="5">
    <location>
        <begin position="209"/>
        <end position="432"/>
    </location>
</feature>
<evidence type="ECO:0000313" key="7">
    <source>
        <dbReference type="Proteomes" id="UP001049518"/>
    </source>
</evidence>
<dbReference type="CDD" id="cd03255">
    <property type="entry name" value="ABC_MJ0796_LolCDE_FtsE"/>
    <property type="match status" value="1"/>
</dbReference>
<dbReference type="InterPro" id="IPR017911">
    <property type="entry name" value="MacB-like_ATP-bd"/>
</dbReference>
<dbReference type="InterPro" id="IPR027417">
    <property type="entry name" value="P-loop_NTPase"/>
</dbReference>
<evidence type="ECO:0000256" key="4">
    <source>
        <dbReference type="SAM" id="MobiDB-lite"/>
    </source>
</evidence>
<feature type="compositionally biased region" description="Basic and acidic residues" evidence="4">
    <location>
        <begin position="59"/>
        <end position="69"/>
    </location>
</feature>
<keyword evidence="7" id="KW-1185">Reference proteome</keyword>
<dbReference type="PANTHER" id="PTHR24220:SF86">
    <property type="entry name" value="ABC TRANSPORTER ABCH.1"/>
    <property type="match status" value="1"/>
</dbReference>